<dbReference type="AlphaFoldDB" id="A0A2T1KG44"/>
<dbReference type="OrthoDB" id="6364026at2"/>
<dbReference type="GO" id="GO:0016020">
    <property type="term" value="C:membrane"/>
    <property type="evidence" value="ECO:0007669"/>
    <property type="project" value="UniProtKB-SubCell"/>
</dbReference>
<dbReference type="InterPro" id="IPR007016">
    <property type="entry name" value="O-antigen_ligase-rel_domated"/>
</dbReference>
<organism evidence="7 8">
    <name type="scientific">Marinobacter halophilus</name>
    <dbReference type="NCBI Taxonomy" id="1323740"/>
    <lineage>
        <taxon>Bacteria</taxon>
        <taxon>Pseudomonadati</taxon>
        <taxon>Pseudomonadota</taxon>
        <taxon>Gammaproteobacteria</taxon>
        <taxon>Pseudomonadales</taxon>
        <taxon>Marinobacteraceae</taxon>
        <taxon>Marinobacter</taxon>
    </lineage>
</organism>
<keyword evidence="2 5" id="KW-0812">Transmembrane</keyword>
<feature type="transmembrane region" description="Helical" evidence="5">
    <location>
        <begin position="21"/>
        <end position="37"/>
    </location>
</feature>
<name>A0A2T1KG44_9GAMM</name>
<dbReference type="Proteomes" id="UP000238385">
    <property type="component" value="Unassembled WGS sequence"/>
</dbReference>
<keyword evidence="3 5" id="KW-1133">Transmembrane helix</keyword>
<protein>
    <recommendedName>
        <fullName evidence="6">O-antigen ligase-related domain-containing protein</fullName>
    </recommendedName>
</protein>
<feature type="transmembrane region" description="Helical" evidence="5">
    <location>
        <begin position="72"/>
        <end position="91"/>
    </location>
</feature>
<feature type="transmembrane region" description="Helical" evidence="5">
    <location>
        <begin position="327"/>
        <end position="349"/>
    </location>
</feature>
<feature type="transmembrane region" description="Helical" evidence="5">
    <location>
        <begin position="167"/>
        <end position="185"/>
    </location>
</feature>
<feature type="domain" description="O-antigen ligase-related" evidence="6">
    <location>
        <begin position="203"/>
        <end position="342"/>
    </location>
</feature>
<dbReference type="RefSeq" id="WP_106670793.1">
    <property type="nucleotide sequence ID" value="NZ_BMFE01000005.1"/>
</dbReference>
<dbReference type="Pfam" id="PF04932">
    <property type="entry name" value="Wzy_C"/>
    <property type="match status" value="1"/>
</dbReference>
<dbReference type="InterPro" id="IPR051533">
    <property type="entry name" value="WaaL-like"/>
</dbReference>
<accession>A0A2T1KG44</accession>
<gene>
    <name evidence="7" type="ORF">C7H08_05770</name>
</gene>
<keyword evidence="8" id="KW-1185">Reference proteome</keyword>
<dbReference type="PANTHER" id="PTHR37422">
    <property type="entry name" value="TEICHURONIC ACID BIOSYNTHESIS PROTEIN TUAE"/>
    <property type="match status" value="1"/>
</dbReference>
<feature type="transmembrane region" description="Helical" evidence="5">
    <location>
        <begin position="128"/>
        <end position="147"/>
    </location>
</feature>
<proteinExistence type="predicted"/>
<evidence type="ECO:0000313" key="7">
    <source>
        <dbReference type="EMBL" id="PSF09101.1"/>
    </source>
</evidence>
<dbReference type="EMBL" id="PXNN01000009">
    <property type="protein sequence ID" value="PSF09101.1"/>
    <property type="molecule type" value="Genomic_DNA"/>
</dbReference>
<keyword evidence="4 5" id="KW-0472">Membrane</keyword>
<evidence type="ECO:0000313" key="8">
    <source>
        <dbReference type="Proteomes" id="UP000238385"/>
    </source>
</evidence>
<feature type="transmembrane region" description="Helical" evidence="5">
    <location>
        <begin position="361"/>
        <end position="379"/>
    </location>
</feature>
<feature type="transmembrane region" description="Helical" evidence="5">
    <location>
        <begin position="220"/>
        <end position="237"/>
    </location>
</feature>
<sequence>MKELMLKVGDVVGLGRESVPGEKLALVFIVWLFLAVLTPEVVYRTYFHLIIYPFTLHLLICTKTLPNWKDPFLRLFLIFCGYMAVTTWFVGSGPVSGDIQATRWGFEAALGMMSFFAWMTFVVKRPEFWGRVFLTVALTGSVASLVVSSLGDFEGARSAGLGIMGHPIQGASIAIVLMAVGVFLSMHKPNRPGMPDAFLIVMVLVVTCVFVVMTKSRAPIGALVVYFVFLFITLGSRYRPVTSLGLLILGLLITLGVIHSIVDLPVLFDQLTARGDSYRLDIWKAYLSYPPESLVIGNGAGLDFSDSEASRLYLKPIGLEIAHPHNIWLGAFVETGLIGVLMQLGLFVLPAWAVAKSSGALSTKLHLYGVLTLFLMLTFTDEFTLLISLHPVWISGWIPLVFVWLWSRQPPCKKGHAEHGQIGENF</sequence>
<feature type="transmembrane region" description="Helical" evidence="5">
    <location>
        <begin position="244"/>
        <end position="262"/>
    </location>
</feature>
<evidence type="ECO:0000259" key="6">
    <source>
        <dbReference type="Pfam" id="PF04932"/>
    </source>
</evidence>
<evidence type="ECO:0000256" key="5">
    <source>
        <dbReference type="SAM" id="Phobius"/>
    </source>
</evidence>
<evidence type="ECO:0000256" key="4">
    <source>
        <dbReference type="ARBA" id="ARBA00023136"/>
    </source>
</evidence>
<feature type="transmembrane region" description="Helical" evidence="5">
    <location>
        <begin position="197"/>
        <end position="214"/>
    </location>
</feature>
<evidence type="ECO:0000256" key="3">
    <source>
        <dbReference type="ARBA" id="ARBA00022989"/>
    </source>
</evidence>
<comment type="subcellular location">
    <subcellularLocation>
        <location evidence="1">Membrane</location>
        <topology evidence="1">Multi-pass membrane protein</topology>
    </subcellularLocation>
</comment>
<feature type="transmembrane region" description="Helical" evidence="5">
    <location>
        <begin position="385"/>
        <end position="406"/>
    </location>
</feature>
<comment type="caution">
    <text evidence="7">The sequence shown here is derived from an EMBL/GenBank/DDBJ whole genome shotgun (WGS) entry which is preliminary data.</text>
</comment>
<dbReference type="PANTHER" id="PTHR37422:SF17">
    <property type="entry name" value="O-ANTIGEN LIGASE"/>
    <property type="match status" value="1"/>
</dbReference>
<reference evidence="7 8" key="1">
    <citation type="submission" date="2018-03" db="EMBL/GenBank/DDBJ databases">
        <title>Marinobacter brunus sp. nov., a marine bacterium of Gamma-proteobacteria isolated from the surface seawater of the South China Sea.</title>
        <authorList>
            <person name="Cheng H."/>
            <person name="Wu Y.-H."/>
            <person name="Xamxidin M."/>
            <person name="Xu X.-W."/>
        </authorList>
    </citation>
    <scope>NUCLEOTIDE SEQUENCE [LARGE SCALE GENOMIC DNA]</scope>
    <source>
        <strain evidence="7 8">JCM 30472</strain>
    </source>
</reference>
<evidence type="ECO:0000256" key="1">
    <source>
        <dbReference type="ARBA" id="ARBA00004141"/>
    </source>
</evidence>
<feature type="transmembrane region" description="Helical" evidence="5">
    <location>
        <begin position="103"/>
        <end position="121"/>
    </location>
</feature>
<evidence type="ECO:0000256" key="2">
    <source>
        <dbReference type="ARBA" id="ARBA00022692"/>
    </source>
</evidence>